<dbReference type="NCBIfam" id="TIGR01596">
    <property type="entry name" value="cas3_HD"/>
    <property type="match status" value="1"/>
</dbReference>
<evidence type="ECO:0000313" key="6">
    <source>
        <dbReference type="Proteomes" id="UP001139408"/>
    </source>
</evidence>
<dbReference type="EMBL" id="JAKILJ010000010">
    <property type="protein sequence ID" value="MCL1104868.1"/>
    <property type="molecule type" value="Genomic_DNA"/>
</dbReference>
<gene>
    <name evidence="5" type="ORF">L2749_06285</name>
</gene>
<proteinExistence type="predicted"/>
<organism evidence="5 6">
    <name type="scientific">Shewanella algicola</name>
    <dbReference type="NCBI Taxonomy" id="640633"/>
    <lineage>
        <taxon>Bacteria</taxon>
        <taxon>Pseudomonadati</taxon>
        <taxon>Pseudomonadota</taxon>
        <taxon>Gammaproteobacteria</taxon>
        <taxon>Alteromonadales</taxon>
        <taxon>Shewanellaceae</taxon>
        <taxon>Shewanella</taxon>
    </lineage>
</organism>
<evidence type="ECO:0000313" key="5">
    <source>
        <dbReference type="EMBL" id="MCL1104868.1"/>
    </source>
</evidence>
<evidence type="ECO:0000259" key="4">
    <source>
        <dbReference type="PROSITE" id="PS51643"/>
    </source>
</evidence>
<keyword evidence="3" id="KW-0051">Antiviral defense</keyword>
<dbReference type="Gene3D" id="1.10.3210.30">
    <property type="match status" value="1"/>
</dbReference>
<protein>
    <submittedName>
        <fullName evidence="5">CRISPR-associated endonuclease Cas3</fullName>
    </submittedName>
</protein>
<evidence type="ECO:0000256" key="3">
    <source>
        <dbReference type="ARBA" id="ARBA00023118"/>
    </source>
</evidence>
<keyword evidence="6" id="KW-1185">Reference proteome</keyword>
<dbReference type="GO" id="GO:0004519">
    <property type="term" value="F:endonuclease activity"/>
    <property type="evidence" value="ECO:0007669"/>
    <property type="project" value="UniProtKB-KW"/>
</dbReference>
<dbReference type="CDD" id="cd09641">
    <property type="entry name" value="Cas3''_I"/>
    <property type="match status" value="1"/>
</dbReference>
<dbReference type="RefSeq" id="WP_188925553.1">
    <property type="nucleotide sequence ID" value="NZ_BMQI01000027.1"/>
</dbReference>
<accession>A0A9X1Z426</accession>
<dbReference type="GO" id="GO:0046872">
    <property type="term" value="F:metal ion binding"/>
    <property type="evidence" value="ECO:0007669"/>
    <property type="project" value="UniProtKB-KW"/>
</dbReference>
<reference evidence="5" key="1">
    <citation type="submission" date="2022-01" db="EMBL/GenBank/DDBJ databases">
        <title>Whole genome-based taxonomy of the Shewanellaceae.</title>
        <authorList>
            <person name="Martin-Rodriguez A.J."/>
        </authorList>
    </citation>
    <scope>NUCLEOTIDE SEQUENCE</scope>
    <source>
        <strain evidence="5">DSM 23803</strain>
    </source>
</reference>
<comment type="caution">
    <text evidence="5">The sequence shown here is derived from an EMBL/GenBank/DDBJ whole genome shotgun (WGS) entry which is preliminary data.</text>
</comment>
<sequence length="189" mass="21689">MDIAEYFKYWGKAKKTLEQTSVDYHLLPYHCLDVAAVVDVWLTESRTLLKQIALQINCSESEAKAIVLFYVLLHDLGKFDARFQNFVKAIRVQLQGDEFEVESEKYDHGSYGYLHFIRSYGHNEAMKAVAGHHGYCDTSIDRNLTEPDADEELIELDKKARKEWVEFCLDWAGLIAIPGGCNRFCVTAI</sequence>
<evidence type="ECO:0000256" key="1">
    <source>
        <dbReference type="ARBA" id="ARBA00022723"/>
    </source>
</evidence>
<dbReference type="GO" id="GO:0016787">
    <property type="term" value="F:hydrolase activity"/>
    <property type="evidence" value="ECO:0007669"/>
    <property type="project" value="UniProtKB-KW"/>
</dbReference>
<keyword evidence="5" id="KW-0540">Nuclease</keyword>
<evidence type="ECO:0000256" key="2">
    <source>
        <dbReference type="ARBA" id="ARBA00022801"/>
    </source>
</evidence>
<dbReference type="Proteomes" id="UP001139408">
    <property type="component" value="Unassembled WGS sequence"/>
</dbReference>
<dbReference type="GO" id="GO:0051607">
    <property type="term" value="P:defense response to virus"/>
    <property type="evidence" value="ECO:0007669"/>
    <property type="project" value="UniProtKB-KW"/>
</dbReference>
<keyword evidence="1" id="KW-0479">Metal-binding</keyword>
<feature type="domain" description="HD Cas3-type" evidence="4">
    <location>
        <begin position="20"/>
        <end position="189"/>
    </location>
</feature>
<dbReference type="InterPro" id="IPR038257">
    <property type="entry name" value="CRISPR-assoc_Cas3_HD_sf"/>
</dbReference>
<keyword evidence="5" id="KW-0255">Endonuclease</keyword>
<keyword evidence="2" id="KW-0378">Hydrolase</keyword>
<dbReference type="InterPro" id="IPR006483">
    <property type="entry name" value="CRISPR-assoc_Cas3_HD"/>
</dbReference>
<dbReference type="Pfam" id="PF18019">
    <property type="entry name" value="Cas3_HD"/>
    <property type="match status" value="1"/>
</dbReference>
<dbReference type="AlphaFoldDB" id="A0A9X1Z426"/>
<name>A0A9X1Z426_9GAMM</name>
<dbReference type="PROSITE" id="PS51643">
    <property type="entry name" value="HD_CAS3"/>
    <property type="match status" value="1"/>
</dbReference>